<dbReference type="NCBIfam" id="TIGR00435">
    <property type="entry name" value="cysS"/>
    <property type="match status" value="1"/>
</dbReference>
<dbReference type="PRINTS" id="PR00983">
    <property type="entry name" value="TRNASYNTHCYS"/>
</dbReference>
<dbReference type="InterPro" id="IPR009080">
    <property type="entry name" value="tRNAsynth_Ia_anticodon-bd"/>
</dbReference>
<keyword evidence="5" id="KW-0547">Nucleotide-binding</keyword>
<evidence type="ECO:0000313" key="14">
    <source>
        <dbReference type="EMBL" id="PBC33523.1"/>
    </source>
</evidence>
<dbReference type="GO" id="GO:0006423">
    <property type="term" value="P:cysteinyl-tRNA aminoacylation"/>
    <property type="evidence" value="ECO:0007669"/>
    <property type="project" value="InterPro"/>
</dbReference>
<protein>
    <recommendedName>
        <fullName evidence="11">Cysteine--tRNA ligase, cytoplasmic</fullName>
        <ecNumber evidence="2">6.1.1.16</ecNumber>
    </recommendedName>
    <alternativeName>
        <fullName evidence="10">Cysteinyl-tRNA synthetase</fullName>
    </alternativeName>
</protein>
<evidence type="ECO:0000256" key="10">
    <source>
        <dbReference type="ARBA" id="ARBA00031499"/>
    </source>
</evidence>
<keyword evidence="7" id="KW-0067">ATP-binding</keyword>
<evidence type="ECO:0000256" key="5">
    <source>
        <dbReference type="ARBA" id="ARBA00022741"/>
    </source>
</evidence>
<evidence type="ECO:0000256" key="8">
    <source>
        <dbReference type="ARBA" id="ARBA00022917"/>
    </source>
</evidence>
<dbReference type="Gene3D" id="3.40.50.620">
    <property type="entry name" value="HUPs"/>
    <property type="match status" value="1"/>
</dbReference>
<dbReference type="GO" id="GO:0046872">
    <property type="term" value="F:metal ion binding"/>
    <property type="evidence" value="ECO:0007669"/>
    <property type="project" value="UniProtKB-KW"/>
</dbReference>
<evidence type="ECO:0000256" key="4">
    <source>
        <dbReference type="ARBA" id="ARBA00022723"/>
    </source>
</evidence>
<dbReference type="GO" id="GO:0005524">
    <property type="term" value="F:ATP binding"/>
    <property type="evidence" value="ECO:0007669"/>
    <property type="project" value="UniProtKB-KW"/>
</dbReference>
<dbReference type="CDD" id="cd00672">
    <property type="entry name" value="CysRS_core"/>
    <property type="match status" value="1"/>
</dbReference>
<accession>A0A2A3ENY4</accession>
<dbReference type="OrthoDB" id="438179at2759"/>
<dbReference type="EMBL" id="KZ288202">
    <property type="protein sequence ID" value="PBC33523.1"/>
    <property type="molecule type" value="Genomic_DNA"/>
</dbReference>
<dbReference type="GO" id="GO:0004817">
    <property type="term" value="F:cysteine-tRNA ligase activity"/>
    <property type="evidence" value="ECO:0007669"/>
    <property type="project" value="UniProtKB-EC"/>
</dbReference>
<dbReference type="InterPro" id="IPR024909">
    <property type="entry name" value="Cys-tRNA/MSH_ligase"/>
</dbReference>
<keyword evidence="15" id="KW-1185">Reference proteome</keyword>
<dbReference type="PANTHER" id="PTHR10890:SF3">
    <property type="entry name" value="CYSTEINE--TRNA LIGASE, CYTOPLASMIC"/>
    <property type="match status" value="1"/>
</dbReference>
<dbReference type="EC" id="6.1.1.16" evidence="2"/>
<feature type="domain" description="tRNA synthetases class I catalytic" evidence="13">
    <location>
        <begin position="36"/>
        <end position="418"/>
    </location>
</feature>
<comment type="cofactor">
    <cofactor evidence="1">
        <name>Zn(2+)</name>
        <dbReference type="ChEBI" id="CHEBI:29105"/>
    </cofactor>
</comment>
<dbReference type="InterPro" id="IPR015803">
    <property type="entry name" value="Cys-tRNA-ligase"/>
</dbReference>
<keyword evidence="9 14" id="KW-0030">Aminoacyl-tRNA synthetase</keyword>
<dbReference type="InterPro" id="IPR032678">
    <property type="entry name" value="tRNA-synt_1_cat_dom"/>
</dbReference>
<evidence type="ECO:0000256" key="1">
    <source>
        <dbReference type="ARBA" id="ARBA00001947"/>
    </source>
</evidence>
<sequence length="712" mass="82830">MAKRIQPSWVPPQRKNSSVLKLYNSLTRNKEIFVPQFGNHILWYSCGPTVYDASHMGHARSYMSFDIIRRVLSDYFGYDILYVMNITDIDDKIIKRARQNYLYEKYIKENHTLDKILDDAKNNILCNVEKAIENLEDAVKLKDEDKMKEFQELLLKEVRDPLAEWLDKEKGAMVTEHSIFTKLSQHWEQEFHKDMDSLNILRPNVLTRVSEYIPEIIEFIKKIIENGIAYESNGSVYFDVSTFNKQDKHYYAKLVPEAYGDTLSLQEGEGDLSTLKISEKKSSIDFALWKCSKEGEPWWESPWGKGRPGWHIECSVMASIICGESLDIHTGGVDLKFPHHDNEMAQAEAYFNNSNWVRYFLHSGHLTIAGCKMSKSLKNFITIQDALKKYSARQLRLAFLLHSWKDTLDYSDNTMHMAIQYEKFLNVIILQEFFLNVKCKIRSLGSETNINTFIKWTNFEIELNEKFYNARDFVHNALCDNIDTKSALDAIRDLVTDCNIYMKEIKQPNTLLLRDVAVYITKMFTIFGTISYSHDAIGFPIDSNIVKLNVEQAVMPYLEILANFREKVRNHAKTLKASTILEECDILRDDILPNIGVRLEDSNNEICKIKLVNREDLLKEKESKKQMELEKMLEKEKKKAEIAAAAVIKEAQRKIPPSEIFKLERDKYSRFDSNGLPTHDINGKEISKGQIKKLQKLQQAQEKRYNEYLASI</sequence>
<keyword evidence="4" id="KW-0479">Metal-binding</keyword>
<evidence type="ECO:0000256" key="3">
    <source>
        <dbReference type="ARBA" id="ARBA00022598"/>
    </source>
</evidence>
<evidence type="ECO:0000256" key="9">
    <source>
        <dbReference type="ARBA" id="ARBA00023146"/>
    </source>
</evidence>
<feature type="coiled-coil region" evidence="12">
    <location>
        <begin position="618"/>
        <end position="650"/>
    </location>
</feature>
<proteinExistence type="inferred from homology"/>
<keyword evidence="3" id="KW-0436">Ligase</keyword>
<keyword evidence="8" id="KW-0648">Protein biosynthesis</keyword>
<organism evidence="14 15">
    <name type="scientific">Apis cerana cerana</name>
    <name type="common">Oriental honeybee</name>
    <dbReference type="NCBI Taxonomy" id="94128"/>
    <lineage>
        <taxon>Eukaryota</taxon>
        <taxon>Metazoa</taxon>
        <taxon>Ecdysozoa</taxon>
        <taxon>Arthropoda</taxon>
        <taxon>Hexapoda</taxon>
        <taxon>Insecta</taxon>
        <taxon>Pterygota</taxon>
        <taxon>Neoptera</taxon>
        <taxon>Endopterygota</taxon>
        <taxon>Hymenoptera</taxon>
        <taxon>Apocrita</taxon>
        <taxon>Aculeata</taxon>
        <taxon>Apoidea</taxon>
        <taxon>Anthophila</taxon>
        <taxon>Apidae</taxon>
        <taxon>Apis</taxon>
    </lineage>
</organism>
<evidence type="ECO:0000313" key="15">
    <source>
        <dbReference type="Proteomes" id="UP000242457"/>
    </source>
</evidence>
<dbReference type="Pfam" id="PF01406">
    <property type="entry name" value="tRNA-synt_1e"/>
    <property type="match status" value="1"/>
</dbReference>
<evidence type="ECO:0000256" key="2">
    <source>
        <dbReference type="ARBA" id="ARBA00012832"/>
    </source>
</evidence>
<dbReference type="AlphaFoldDB" id="A0A2A3ENY4"/>
<evidence type="ECO:0000259" key="13">
    <source>
        <dbReference type="Pfam" id="PF01406"/>
    </source>
</evidence>
<dbReference type="PANTHER" id="PTHR10890">
    <property type="entry name" value="CYSTEINYL-TRNA SYNTHETASE"/>
    <property type="match status" value="1"/>
</dbReference>
<gene>
    <name evidence="14" type="ORF">APICC_04373</name>
</gene>
<dbReference type="InterPro" id="IPR014729">
    <property type="entry name" value="Rossmann-like_a/b/a_fold"/>
</dbReference>
<evidence type="ECO:0000256" key="12">
    <source>
        <dbReference type="SAM" id="Coils"/>
    </source>
</evidence>
<evidence type="ECO:0000256" key="6">
    <source>
        <dbReference type="ARBA" id="ARBA00022833"/>
    </source>
</evidence>
<dbReference type="STRING" id="94128.A0A2A3ENY4"/>
<evidence type="ECO:0000256" key="7">
    <source>
        <dbReference type="ARBA" id="ARBA00022840"/>
    </source>
</evidence>
<evidence type="ECO:0000256" key="11">
    <source>
        <dbReference type="ARBA" id="ARBA00039362"/>
    </source>
</evidence>
<keyword evidence="6" id="KW-0862">Zinc</keyword>
<dbReference type="SUPFAM" id="SSF47323">
    <property type="entry name" value="Anticodon-binding domain of a subclass of class I aminoacyl-tRNA synthetases"/>
    <property type="match status" value="1"/>
</dbReference>
<dbReference type="GO" id="GO:0005737">
    <property type="term" value="C:cytoplasm"/>
    <property type="evidence" value="ECO:0007669"/>
    <property type="project" value="TreeGrafter"/>
</dbReference>
<keyword evidence="12" id="KW-0175">Coiled coil</keyword>
<reference evidence="14 15" key="1">
    <citation type="submission" date="2014-07" db="EMBL/GenBank/DDBJ databases">
        <title>Genomic and transcriptomic analysis on Apis cerana provide comprehensive insights into honey bee biology.</title>
        <authorList>
            <person name="Diao Q."/>
            <person name="Sun L."/>
            <person name="Zheng H."/>
            <person name="Zheng H."/>
            <person name="Xu S."/>
            <person name="Wang S."/>
            <person name="Zeng Z."/>
            <person name="Hu F."/>
            <person name="Su S."/>
            <person name="Wu J."/>
        </authorList>
    </citation>
    <scope>NUCLEOTIDE SEQUENCE [LARGE SCALE GENOMIC DNA]</scope>
    <source>
        <tissue evidence="14">Pupae without intestine</tissue>
    </source>
</reference>
<dbReference type="SUPFAM" id="SSF52374">
    <property type="entry name" value="Nucleotidylyl transferase"/>
    <property type="match status" value="1"/>
</dbReference>
<dbReference type="Proteomes" id="UP000242457">
    <property type="component" value="Unassembled WGS sequence"/>
</dbReference>
<dbReference type="HAMAP" id="MF_00041">
    <property type="entry name" value="Cys_tRNA_synth"/>
    <property type="match status" value="1"/>
</dbReference>
<name>A0A2A3ENY4_APICC</name>